<evidence type="ECO:0000313" key="4">
    <source>
        <dbReference type="EMBL" id="CAB3929179.1"/>
    </source>
</evidence>
<evidence type="ECO:0000259" key="2">
    <source>
        <dbReference type="Pfam" id="PF06742"/>
    </source>
</evidence>
<evidence type="ECO:0000313" key="5">
    <source>
        <dbReference type="Proteomes" id="UP000494183"/>
    </source>
</evidence>
<feature type="domain" description="DUF1254" evidence="3">
    <location>
        <begin position="97"/>
        <end position="206"/>
    </location>
</feature>
<proteinExistence type="predicted"/>
<keyword evidence="1" id="KW-0732">Signal</keyword>
<dbReference type="Pfam" id="PF06742">
    <property type="entry name" value="DUF1214"/>
    <property type="match status" value="1"/>
</dbReference>
<dbReference type="PANTHER" id="PTHR36509">
    <property type="entry name" value="BLL3101 PROTEIN"/>
    <property type="match status" value="1"/>
</dbReference>
<feature type="chain" id="PRO_5028919725" description="DUF1254 domain-containing protein" evidence="1">
    <location>
        <begin position="22"/>
        <end position="484"/>
    </location>
</feature>
<dbReference type="PANTHER" id="PTHR36509:SF3">
    <property type="entry name" value="SIGNAL PEPTIDE PROTEIN"/>
    <property type="match status" value="1"/>
</dbReference>
<sequence length="484" mass="53228">MKRTYLAALGLSFAMGLPALAAEPSAPPSYSFNKGFPTAKASQLARDDATFQRAIVAYRFWYPTVSMEGIFNGNRSVGIEDGKQWGIAATGPRQVGFTLNSDTPYGSGVLDLKDGPMVIELPPGPFIGLVDDHNQGWVLDMGLPGPDAGKGGKHLVLPPGYTEKIPEGYHVGHSKSFKNLVAVRALPAEGDLQKALEGLRAIKIYPLADADKPQPLTAVDTSKKAMDSTSLRWEDNFQFWERLHAIIQTEALVPEFLPMYGLLAELGIEKGKPLQPDARTKGILTRAARDGRDQMLVSAFASTRPDRKNWPDRQWEWAGLVPSNAQFDTPGGIDLDARDRWFAQAIVTSPAMFRRDAGAGSLYWLGARDGTGAYLDGSKNYKLTIPQPVPGKLFWSITVYDAATRSQVQTDQDMAALRSLFELKDVDKTKPLDLYFGPKAPKGRENRWIKTPAGKGWFAYIRIYGPEPAAFDKSWKPGDIQLVK</sequence>
<protein>
    <recommendedName>
        <fullName evidence="6">DUF1254 domain-containing protein</fullName>
    </recommendedName>
</protein>
<dbReference type="Gene3D" id="1.10.3360.10">
    <property type="entry name" value="VPA0735-like domain"/>
    <property type="match status" value="1"/>
</dbReference>
<accession>A0A6S7F447</accession>
<dbReference type="RefSeq" id="WP_175201998.1">
    <property type="nucleotide sequence ID" value="NZ_CADILH010000001.1"/>
</dbReference>
<dbReference type="Gene3D" id="2.60.120.600">
    <property type="entry name" value="Domain of unknown function DUF1214, C-terminal domain"/>
    <property type="match status" value="1"/>
</dbReference>
<dbReference type="Pfam" id="PF06863">
    <property type="entry name" value="DUF1254"/>
    <property type="match status" value="1"/>
</dbReference>
<dbReference type="Gene3D" id="2.60.40.1610">
    <property type="entry name" value="Domain of unknown function DUF1254"/>
    <property type="match status" value="1"/>
</dbReference>
<name>A0A6S7F447_9BURK</name>
<dbReference type="Proteomes" id="UP000494183">
    <property type="component" value="Unassembled WGS sequence"/>
</dbReference>
<dbReference type="InterPro" id="IPR037049">
    <property type="entry name" value="DUF1214_C_sf"/>
</dbReference>
<reference evidence="4 5" key="1">
    <citation type="submission" date="2020-04" db="EMBL/GenBank/DDBJ databases">
        <authorList>
            <person name="De Canck E."/>
        </authorList>
    </citation>
    <scope>NUCLEOTIDE SEQUENCE [LARGE SCALE GENOMIC DNA]</scope>
    <source>
        <strain evidence="4 5">LMG 6000</strain>
    </source>
</reference>
<gene>
    <name evidence="4" type="ORF">LMG6000_00231</name>
</gene>
<evidence type="ECO:0008006" key="6">
    <source>
        <dbReference type="Google" id="ProtNLM"/>
    </source>
</evidence>
<dbReference type="InterPro" id="IPR037050">
    <property type="entry name" value="DUF1254_sf"/>
</dbReference>
<organism evidence="4 5">
    <name type="scientific">Achromobacter insolitus</name>
    <dbReference type="NCBI Taxonomy" id="217204"/>
    <lineage>
        <taxon>Bacteria</taxon>
        <taxon>Pseudomonadati</taxon>
        <taxon>Pseudomonadota</taxon>
        <taxon>Betaproteobacteria</taxon>
        <taxon>Burkholderiales</taxon>
        <taxon>Alcaligenaceae</taxon>
        <taxon>Achromobacter</taxon>
    </lineage>
</organism>
<dbReference type="InterPro" id="IPR010679">
    <property type="entry name" value="DUF1254"/>
</dbReference>
<dbReference type="InterPro" id="IPR010621">
    <property type="entry name" value="DUF1214"/>
</dbReference>
<feature type="domain" description="DUF1214" evidence="2">
    <location>
        <begin position="361"/>
        <end position="467"/>
    </location>
</feature>
<keyword evidence="5" id="KW-1185">Reference proteome</keyword>
<feature type="signal peptide" evidence="1">
    <location>
        <begin position="1"/>
        <end position="21"/>
    </location>
</feature>
<evidence type="ECO:0000259" key="3">
    <source>
        <dbReference type="Pfam" id="PF06863"/>
    </source>
</evidence>
<dbReference type="AlphaFoldDB" id="A0A6S7F447"/>
<evidence type="ECO:0000256" key="1">
    <source>
        <dbReference type="SAM" id="SignalP"/>
    </source>
</evidence>
<dbReference type="EMBL" id="CADILH010000001">
    <property type="protein sequence ID" value="CAB3929179.1"/>
    <property type="molecule type" value="Genomic_DNA"/>
</dbReference>
<dbReference type="SUPFAM" id="SSF160935">
    <property type="entry name" value="VPA0735-like"/>
    <property type="match status" value="1"/>
</dbReference>